<dbReference type="RefSeq" id="WP_142019065.1">
    <property type="nucleotide sequence ID" value="NZ_VFPD01000007.1"/>
</dbReference>
<evidence type="ECO:0000313" key="3">
    <source>
        <dbReference type="Proteomes" id="UP000316437"/>
    </source>
</evidence>
<organism evidence="2 3">
    <name type="scientific">Chryseobacterium aquifrigidense</name>
    <dbReference type="NCBI Taxonomy" id="558021"/>
    <lineage>
        <taxon>Bacteria</taxon>
        <taxon>Pseudomonadati</taxon>
        <taxon>Bacteroidota</taxon>
        <taxon>Flavobacteriia</taxon>
        <taxon>Flavobacteriales</taxon>
        <taxon>Weeksellaceae</taxon>
        <taxon>Chryseobacterium group</taxon>
        <taxon>Chryseobacterium</taxon>
    </lineage>
</organism>
<evidence type="ECO:0000256" key="1">
    <source>
        <dbReference type="ARBA" id="ARBA00022729"/>
    </source>
</evidence>
<dbReference type="EMBL" id="VFPD01000007">
    <property type="protein sequence ID" value="TQM12521.1"/>
    <property type="molecule type" value="Genomic_DNA"/>
</dbReference>
<protein>
    <submittedName>
        <fullName evidence="2">Putative secreted protein (Por secretion system target)</fullName>
    </submittedName>
</protein>
<keyword evidence="1" id="KW-0732">Signal</keyword>
<comment type="caution">
    <text evidence="2">The sequence shown here is derived from an EMBL/GenBank/DDBJ whole genome shotgun (WGS) entry which is preliminary data.</text>
</comment>
<gene>
    <name evidence="2" type="ORF">FB551_4744</name>
</gene>
<dbReference type="NCBIfam" id="TIGR04183">
    <property type="entry name" value="Por_Secre_tail"/>
    <property type="match status" value="1"/>
</dbReference>
<keyword evidence="3" id="KW-1185">Reference proteome</keyword>
<dbReference type="Proteomes" id="UP000316437">
    <property type="component" value="Unassembled WGS sequence"/>
</dbReference>
<evidence type="ECO:0000313" key="2">
    <source>
        <dbReference type="EMBL" id="TQM12521.1"/>
    </source>
</evidence>
<reference evidence="2 3" key="1">
    <citation type="submission" date="2019-06" db="EMBL/GenBank/DDBJ databases">
        <title>Sorghum-associated microbial communities from plants grown in Nebraska, USA.</title>
        <authorList>
            <person name="Schachtman D."/>
        </authorList>
    </citation>
    <scope>NUCLEOTIDE SEQUENCE [LARGE SCALE GENOMIC DNA]</scope>
    <source>
        <strain evidence="2 3">110</strain>
    </source>
</reference>
<proteinExistence type="predicted"/>
<dbReference type="InterPro" id="IPR026444">
    <property type="entry name" value="Secre_tail"/>
</dbReference>
<dbReference type="AlphaFoldDB" id="A0A543DT74"/>
<name>A0A543DT74_9FLAO</name>
<accession>A0A543DT74</accession>
<sequence length="248" mass="27576">MKNINYIIFLLVFISFYGKAQLALAKEDGTPINDGSVITYNSVDENLATLHYKIKNTSSSPVNVRSKVMNIINADGSNFQFCYQNTCLPFIILGAVYPGNSKPAINVPANSEVSGGYTMWNKDTGSGTFPMDYIIKYYLVDNFNNEYGTPVTFTYRYNPNATLGVHDMTKSKTSFAEINATRVKSVINITSKEDLSYILYTTDGRTALAGNLKNGKNVIDVSRLQQGNYIVFLKNNRGEALSKKIVKE</sequence>